<comment type="subcellular location">
    <subcellularLocation>
        <location evidence="1">Cell membrane</location>
        <topology evidence="1">Multi-pass membrane protein</topology>
    </subcellularLocation>
</comment>
<feature type="transmembrane region" description="Helical" evidence="7">
    <location>
        <begin position="128"/>
        <end position="148"/>
    </location>
</feature>
<feature type="transmembrane region" description="Helical" evidence="7">
    <location>
        <begin position="154"/>
        <end position="172"/>
    </location>
</feature>
<evidence type="ECO:0000256" key="7">
    <source>
        <dbReference type="SAM" id="Phobius"/>
    </source>
</evidence>
<name>A0A1F6B0J4_9BACT</name>
<sequence>MLMNQFVAFDTQLFLLINHLPHSEIGNTVAMFLSGIGQSGMIWFVVAICLFFREEKRDHWFFLPVFLSAGFGLALSEFVAKSLVLRMRPAADIGALVVSAAGNYSFPSTHATLAFALAYVLSKEEPKLSVLFYLLAISIGVSRIYLGVHYPGDVLGGAVLGVGIGYFVVRLSRRVREKNRVRSGKTSQ</sequence>
<evidence type="ECO:0000256" key="4">
    <source>
        <dbReference type="ARBA" id="ARBA00022801"/>
    </source>
</evidence>
<dbReference type="InterPro" id="IPR036938">
    <property type="entry name" value="PAP2/HPO_sf"/>
</dbReference>
<organism evidence="9 10">
    <name type="scientific">Candidatus Gottesmanbacteria bacterium RIFCSPLOWO2_01_FULL_46_9</name>
    <dbReference type="NCBI Taxonomy" id="1798394"/>
    <lineage>
        <taxon>Bacteria</taxon>
        <taxon>Candidatus Gottesmaniibacteriota</taxon>
    </lineage>
</organism>
<dbReference type="SMART" id="SM00014">
    <property type="entry name" value="acidPPc"/>
    <property type="match status" value="1"/>
</dbReference>
<dbReference type="SUPFAM" id="SSF48317">
    <property type="entry name" value="Acid phosphatase/Vanadium-dependent haloperoxidase"/>
    <property type="match status" value="1"/>
</dbReference>
<evidence type="ECO:0000256" key="1">
    <source>
        <dbReference type="ARBA" id="ARBA00004651"/>
    </source>
</evidence>
<gene>
    <name evidence="9" type="ORF">A3A63_02725</name>
</gene>
<dbReference type="PANTHER" id="PTHR14969:SF62">
    <property type="entry name" value="DECAPRENYLPHOSPHORYL-5-PHOSPHORIBOSE PHOSPHATASE RV3807C-RELATED"/>
    <property type="match status" value="1"/>
</dbReference>
<dbReference type="InterPro" id="IPR000326">
    <property type="entry name" value="PAP2/HPO"/>
</dbReference>
<keyword evidence="4" id="KW-0378">Hydrolase</keyword>
<feature type="transmembrane region" description="Helical" evidence="7">
    <location>
        <begin position="29"/>
        <end position="52"/>
    </location>
</feature>
<evidence type="ECO:0000256" key="6">
    <source>
        <dbReference type="ARBA" id="ARBA00023136"/>
    </source>
</evidence>
<dbReference type="Gene3D" id="1.20.144.10">
    <property type="entry name" value="Phosphatidic acid phosphatase type 2/haloperoxidase"/>
    <property type="match status" value="1"/>
</dbReference>
<keyword evidence="6 7" id="KW-0472">Membrane</keyword>
<proteinExistence type="predicted"/>
<keyword evidence="5 7" id="KW-1133">Transmembrane helix</keyword>
<dbReference type="Pfam" id="PF01569">
    <property type="entry name" value="PAP2"/>
    <property type="match status" value="1"/>
</dbReference>
<evidence type="ECO:0000313" key="10">
    <source>
        <dbReference type="Proteomes" id="UP000176450"/>
    </source>
</evidence>
<feature type="domain" description="Phosphatidic acid phosphatase type 2/haloperoxidase" evidence="8">
    <location>
        <begin position="66"/>
        <end position="169"/>
    </location>
</feature>
<protein>
    <recommendedName>
        <fullName evidence="8">Phosphatidic acid phosphatase type 2/haloperoxidase domain-containing protein</fullName>
    </recommendedName>
</protein>
<evidence type="ECO:0000256" key="3">
    <source>
        <dbReference type="ARBA" id="ARBA00022692"/>
    </source>
</evidence>
<dbReference type="AlphaFoldDB" id="A0A1F6B0J4"/>
<evidence type="ECO:0000256" key="2">
    <source>
        <dbReference type="ARBA" id="ARBA00022475"/>
    </source>
</evidence>
<dbReference type="GO" id="GO:0005886">
    <property type="term" value="C:plasma membrane"/>
    <property type="evidence" value="ECO:0007669"/>
    <property type="project" value="UniProtKB-SubCell"/>
</dbReference>
<evidence type="ECO:0000259" key="8">
    <source>
        <dbReference type="SMART" id="SM00014"/>
    </source>
</evidence>
<evidence type="ECO:0000256" key="5">
    <source>
        <dbReference type="ARBA" id="ARBA00022989"/>
    </source>
</evidence>
<dbReference type="PANTHER" id="PTHR14969">
    <property type="entry name" value="SPHINGOSINE-1-PHOSPHATE PHOSPHOHYDROLASE"/>
    <property type="match status" value="1"/>
</dbReference>
<keyword evidence="2" id="KW-1003">Cell membrane</keyword>
<feature type="transmembrane region" description="Helical" evidence="7">
    <location>
        <begin position="100"/>
        <end position="121"/>
    </location>
</feature>
<comment type="caution">
    <text evidence="9">The sequence shown here is derived from an EMBL/GenBank/DDBJ whole genome shotgun (WGS) entry which is preliminary data.</text>
</comment>
<keyword evidence="3 7" id="KW-0812">Transmembrane</keyword>
<evidence type="ECO:0000313" key="9">
    <source>
        <dbReference type="EMBL" id="OGG30449.1"/>
    </source>
</evidence>
<reference evidence="9 10" key="1">
    <citation type="journal article" date="2016" name="Nat. Commun.">
        <title>Thousands of microbial genomes shed light on interconnected biogeochemical processes in an aquifer system.</title>
        <authorList>
            <person name="Anantharaman K."/>
            <person name="Brown C.T."/>
            <person name="Hug L.A."/>
            <person name="Sharon I."/>
            <person name="Castelle C.J."/>
            <person name="Probst A.J."/>
            <person name="Thomas B.C."/>
            <person name="Singh A."/>
            <person name="Wilkins M.J."/>
            <person name="Karaoz U."/>
            <person name="Brodie E.L."/>
            <person name="Williams K.H."/>
            <person name="Hubbard S.S."/>
            <person name="Banfield J.F."/>
        </authorList>
    </citation>
    <scope>NUCLEOTIDE SEQUENCE [LARGE SCALE GENOMIC DNA]</scope>
</reference>
<accession>A0A1F6B0J4</accession>
<dbReference type="EMBL" id="MFJX01000038">
    <property type="protein sequence ID" value="OGG30449.1"/>
    <property type="molecule type" value="Genomic_DNA"/>
</dbReference>
<dbReference type="GO" id="GO:0016787">
    <property type="term" value="F:hydrolase activity"/>
    <property type="evidence" value="ECO:0007669"/>
    <property type="project" value="UniProtKB-KW"/>
</dbReference>
<dbReference type="Proteomes" id="UP000176450">
    <property type="component" value="Unassembled WGS sequence"/>
</dbReference>
<feature type="transmembrane region" description="Helical" evidence="7">
    <location>
        <begin position="59"/>
        <end position="80"/>
    </location>
</feature>